<reference evidence="1" key="1">
    <citation type="submission" date="2020-11" db="EMBL/GenBank/DDBJ databases">
        <authorList>
            <person name="Tran Van P."/>
        </authorList>
    </citation>
    <scope>NUCLEOTIDE SEQUENCE</scope>
</reference>
<name>A0A7R9BM82_9CRUS</name>
<accession>A0A7R9BM82</accession>
<dbReference type="AlphaFoldDB" id="A0A7R9BM82"/>
<dbReference type="EMBL" id="OA883103">
    <property type="protein sequence ID" value="CAD7277938.1"/>
    <property type="molecule type" value="Genomic_DNA"/>
</dbReference>
<proteinExistence type="predicted"/>
<gene>
    <name evidence="1" type="ORF">NMOB1V02_LOCUS5655</name>
</gene>
<evidence type="ECO:0000313" key="1">
    <source>
        <dbReference type="EMBL" id="CAD7277938.1"/>
    </source>
</evidence>
<protein>
    <submittedName>
        <fullName evidence="1">Uncharacterized protein</fullName>
    </submittedName>
</protein>
<dbReference type="Proteomes" id="UP000678499">
    <property type="component" value="Unassembled WGS sequence"/>
</dbReference>
<dbReference type="EMBL" id="CAJPEX010001066">
    <property type="protein sequence ID" value="CAG0918090.1"/>
    <property type="molecule type" value="Genomic_DNA"/>
</dbReference>
<dbReference type="OrthoDB" id="10251048at2759"/>
<sequence length="142" mass="15852">MIHEDQVVMAQSPLRMFDEFHNKKFLISGQGPVRQIAANLGFNKHIVTIEEFSTSPVAPQAAALKSLLARDWEQHIEDSRSQKMAAHMSTTVAFIHFSSCKIVNDADTFDSTTFQCRDGTFQKMVALAMNHNTAPKKSGQRG</sequence>
<keyword evidence="2" id="KW-1185">Reference proteome</keyword>
<evidence type="ECO:0000313" key="2">
    <source>
        <dbReference type="Proteomes" id="UP000678499"/>
    </source>
</evidence>
<organism evidence="1">
    <name type="scientific">Notodromas monacha</name>
    <dbReference type="NCBI Taxonomy" id="399045"/>
    <lineage>
        <taxon>Eukaryota</taxon>
        <taxon>Metazoa</taxon>
        <taxon>Ecdysozoa</taxon>
        <taxon>Arthropoda</taxon>
        <taxon>Crustacea</taxon>
        <taxon>Oligostraca</taxon>
        <taxon>Ostracoda</taxon>
        <taxon>Podocopa</taxon>
        <taxon>Podocopida</taxon>
        <taxon>Cypridocopina</taxon>
        <taxon>Cypridoidea</taxon>
        <taxon>Cyprididae</taxon>
        <taxon>Notodromas</taxon>
    </lineage>
</organism>